<dbReference type="AlphaFoldDB" id="A0A4U8SDQ4"/>
<dbReference type="RefSeq" id="WP_104696504.1">
    <property type="nucleotide sequence ID" value="NZ_FZNG01000029.1"/>
</dbReference>
<evidence type="ECO:0000256" key="1">
    <source>
        <dbReference type="SAM" id="MobiDB-lite"/>
    </source>
</evidence>
<reference evidence="2 3" key="1">
    <citation type="journal article" date="2014" name="Genome Announc.">
        <title>Draft genome sequences of eight enterohepatic helicobacter species isolated from both laboratory and wild rodents.</title>
        <authorList>
            <person name="Sheh A."/>
            <person name="Shen Z."/>
            <person name="Fox J.G."/>
        </authorList>
    </citation>
    <scope>NUCLEOTIDE SEQUENCE [LARGE SCALE GENOMIC DNA]</scope>
    <source>
        <strain evidence="2 3">ATCC 700114</strain>
    </source>
</reference>
<sequence>MAMQTQTLLEAATENKEEAKKATKKEQAIMQTQTLLEAATENKEEAKKATKKEQAIMQDASMSHTHTNLESFKNSLSSQEKKTLNQFMQSSVFDSFMTYLEGFFRDKDTIIHRINCFCFKAKEDVSIRIHGRIYTIKQGEIVYVQKDSFGNAMLRNNKLERII</sequence>
<proteinExistence type="predicted"/>
<protein>
    <submittedName>
        <fullName evidence="2">Uncharacterized protein</fullName>
    </submittedName>
</protein>
<evidence type="ECO:0000313" key="3">
    <source>
        <dbReference type="Proteomes" id="UP000029878"/>
    </source>
</evidence>
<dbReference type="OrthoDB" id="9957009at2"/>
<evidence type="ECO:0000313" key="2">
    <source>
        <dbReference type="EMBL" id="TLD84254.1"/>
    </source>
</evidence>
<feature type="compositionally biased region" description="Basic and acidic residues" evidence="1">
    <location>
        <begin position="13"/>
        <end position="27"/>
    </location>
</feature>
<dbReference type="EMBL" id="JRPL02000003">
    <property type="protein sequence ID" value="TLD84254.1"/>
    <property type="molecule type" value="Genomic_DNA"/>
</dbReference>
<name>A0A4U8SDQ4_9HELI</name>
<gene>
    <name evidence="2" type="ORF">LS81_001965</name>
</gene>
<comment type="caution">
    <text evidence="2">The sequence shown here is derived from an EMBL/GenBank/DDBJ whole genome shotgun (WGS) entry which is preliminary data.</text>
</comment>
<accession>A0A4U8SDQ4</accession>
<organism evidence="2 3">
    <name type="scientific">Helicobacter trogontum</name>
    <dbReference type="NCBI Taxonomy" id="50960"/>
    <lineage>
        <taxon>Bacteria</taxon>
        <taxon>Pseudomonadati</taxon>
        <taxon>Campylobacterota</taxon>
        <taxon>Epsilonproteobacteria</taxon>
        <taxon>Campylobacterales</taxon>
        <taxon>Helicobacteraceae</taxon>
        <taxon>Helicobacter</taxon>
    </lineage>
</organism>
<feature type="region of interest" description="Disordered" evidence="1">
    <location>
        <begin position="1"/>
        <end position="27"/>
    </location>
</feature>
<dbReference type="Proteomes" id="UP000029878">
    <property type="component" value="Unassembled WGS sequence"/>
</dbReference>